<organism evidence="1 2">
    <name type="scientific">Protopolystoma xenopodis</name>
    <dbReference type="NCBI Taxonomy" id="117903"/>
    <lineage>
        <taxon>Eukaryota</taxon>
        <taxon>Metazoa</taxon>
        <taxon>Spiralia</taxon>
        <taxon>Lophotrochozoa</taxon>
        <taxon>Platyhelminthes</taxon>
        <taxon>Monogenea</taxon>
        <taxon>Polyopisthocotylea</taxon>
        <taxon>Polystomatidea</taxon>
        <taxon>Polystomatidae</taxon>
        <taxon>Protopolystoma</taxon>
    </lineage>
</organism>
<reference evidence="1" key="1">
    <citation type="submission" date="2018-11" db="EMBL/GenBank/DDBJ databases">
        <authorList>
            <consortium name="Pathogen Informatics"/>
        </authorList>
    </citation>
    <scope>NUCLEOTIDE SEQUENCE</scope>
</reference>
<dbReference type="AlphaFoldDB" id="A0A448X7E2"/>
<gene>
    <name evidence="1" type="ORF">PXEA_LOCUS23423</name>
</gene>
<keyword evidence="2" id="KW-1185">Reference proteome</keyword>
<accession>A0A448X7E2</accession>
<dbReference type="EMBL" id="CAAALY010108240">
    <property type="protein sequence ID" value="VEL29983.1"/>
    <property type="molecule type" value="Genomic_DNA"/>
</dbReference>
<sequence>MTFSFEDCNHSQSSHVLTAPKDQPVLAGSLVVIFPHLKSRESTGPVFTLLSCSVCICTVAVASSRPDLDRLHLPFCRLSHSLLAVLPSDYTLAQLWPTSN</sequence>
<dbReference type="Proteomes" id="UP000784294">
    <property type="component" value="Unassembled WGS sequence"/>
</dbReference>
<name>A0A448X7E2_9PLAT</name>
<evidence type="ECO:0000313" key="1">
    <source>
        <dbReference type="EMBL" id="VEL29983.1"/>
    </source>
</evidence>
<comment type="caution">
    <text evidence="1">The sequence shown here is derived from an EMBL/GenBank/DDBJ whole genome shotgun (WGS) entry which is preliminary data.</text>
</comment>
<proteinExistence type="predicted"/>
<protein>
    <submittedName>
        <fullName evidence="1">Uncharacterized protein</fullName>
    </submittedName>
</protein>
<evidence type="ECO:0000313" key="2">
    <source>
        <dbReference type="Proteomes" id="UP000784294"/>
    </source>
</evidence>